<dbReference type="InterPro" id="IPR052382">
    <property type="entry name" value="ABHD10_acyl-thioesterase"/>
</dbReference>
<keyword evidence="3" id="KW-0809">Transit peptide</keyword>
<sequence>MSETRFLTAPDGLRIAYAATPPQNSMPGILFCGGFRSDMTGTKALALEAMAVARGCGFVRFDYTGHGQSDGAFLDGSIGRWKDDTLAVLDAVCQGPTVIVGSSMGGWLATLAALARPDRTAGLVLIAPALDFTEDLMWAQMTPDQRAILTRDGVLREPSEYSDEPYEYSLTLIDEGRRHCILAGGVAVAAPVRILQGMNDPDVPWPHAVKTVEAFTGPDTRLTLIKDGDHRLSRPQDLTLLTDTVWSLVSRSS</sequence>
<dbReference type="Pfam" id="PF12146">
    <property type="entry name" value="Hydrolase_4"/>
    <property type="match status" value="1"/>
</dbReference>
<dbReference type="InterPro" id="IPR022742">
    <property type="entry name" value="Hydrolase_4"/>
</dbReference>
<comment type="catalytic activity">
    <reaction evidence="11">
        <text>mycophenolic acid O-acyl-beta-D-glucuronide + H2O = mycophenolate + D-glucuronate + H(+)</text>
        <dbReference type="Rhea" id="RHEA:34179"/>
        <dbReference type="ChEBI" id="CHEBI:15377"/>
        <dbReference type="ChEBI" id="CHEBI:15378"/>
        <dbReference type="ChEBI" id="CHEBI:58720"/>
        <dbReference type="ChEBI" id="CHEBI:62932"/>
        <dbReference type="ChEBI" id="CHEBI:66982"/>
        <dbReference type="EC" id="3.1.1.93"/>
    </reaction>
    <physiologicalReaction direction="left-to-right" evidence="11">
        <dbReference type="Rhea" id="RHEA:34180"/>
    </physiologicalReaction>
</comment>
<dbReference type="InterPro" id="IPR029058">
    <property type="entry name" value="AB_hydrolase_fold"/>
</dbReference>
<organism evidence="13 14">
    <name type="scientific">Ferrovibrio xuzhouensis</name>
    <dbReference type="NCBI Taxonomy" id="1576914"/>
    <lineage>
        <taxon>Bacteria</taxon>
        <taxon>Pseudomonadati</taxon>
        <taxon>Pseudomonadota</taxon>
        <taxon>Alphaproteobacteria</taxon>
        <taxon>Rhodospirillales</taxon>
        <taxon>Rhodospirillaceae</taxon>
        <taxon>Ferrovibrio</taxon>
    </lineage>
</organism>
<gene>
    <name evidence="13" type="ORF">ACFOOQ_09030</name>
</gene>
<dbReference type="SUPFAM" id="SSF53474">
    <property type="entry name" value="alpha/beta-Hydrolases"/>
    <property type="match status" value="1"/>
</dbReference>
<evidence type="ECO:0000256" key="2">
    <source>
        <dbReference type="ARBA" id="ARBA00022801"/>
    </source>
</evidence>
<evidence type="ECO:0000256" key="4">
    <source>
        <dbReference type="ARBA" id="ARBA00039132"/>
    </source>
</evidence>
<evidence type="ECO:0000256" key="1">
    <source>
        <dbReference type="ARBA" id="ARBA00012423"/>
    </source>
</evidence>
<evidence type="ECO:0000256" key="9">
    <source>
        <dbReference type="ARBA" id="ARBA00046047"/>
    </source>
</evidence>
<name>A0ABV7VF62_9PROT</name>
<dbReference type="GO" id="GO:0016787">
    <property type="term" value="F:hydrolase activity"/>
    <property type="evidence" value="ECO:0007669"/>
    <property type="project" value="UniProtKB-KW"/>
</dbReference>
<evidence type="ECO:0000256" key="5">
    <source>
        <dbReference type="ARBA" id="ARBA00039314"/>
    </source>
</evidence>
<comment type="function">
    <text evidence="9">Acts as an acyl-protein thioesterase that hydrolyzes fatty acids from acylated residues in proteins. Regulates the mitochondrial S-depalmitoylation of the nucleophilic active site residue of peroxiredoxin-5/PRDX5, a key antioxidant protein, therefore modulating mitochondrial antioxidant ability. Also catalyzes the deglucuronidation of mycophenolic acid acyl-glucuronide, an active metabolite of the immunosuppressant drug mycophenolate.</text>
</comment>
<comment type="catalytic activity">
    <reaction evidence="10">
        <text>S-hexadecanoyl-L-cysteinyl-[protein] + H2O = L-cysteinyl-[protein] + hexadecanoate + H(+)</text>
        <dbReference type="Rhea" id="RHEA:19233"/>
        <dbReference type="Rhea" id="RHEA-COMP:10131"/>
        <dbReference type="Rhea" id="RHEA-COMP:11032"/>
        <dbReference type="ChEBI" id="CHEBI:7896"/>
        <dbReference type="ChEBI" id="CHEBI:15377"/>
        <dbReference type="ChEBI" id="CHEBI:15378"/>
        <dbReference type="ChEBI" id="CHEBI:29950"/>
        <dbReference type="ChEBI" id="CHEBI:74151"/>
        <dbReference type="EC" id="3.1.2.22"/>
    </reaction>
    <physiologicalReaction direction="left-to-right" evidence="10">
        <dbReference type="Rhea" id="RHEA:19234"/>
    </physiologicalReaction>
</comment>
<evidence type="ECO:0000256" key="10">
    <source>
        <dbReference type="ARBA" id="ARBA00047409"/>
    </source>
</evidence>
<feature type="domain" description="Serine aminopeptidase S33" evidence="12">
    <location>
        <begin position="52"/>
        <end position="141"/>
    </location>
</feature>
<evidence type="ECO:0000256" key="11">
    <source>
        <dbReference type="ARBA" id="ARBA00047972"/>
    </source>
</evidence>
<proteinExistence type="predicted"/>
<evidence type="ECO:0000256" key="3">
    <source>
        <dbReference type="ARBA" id="ARBA00022946"/>
    </source>
</evidence>
<keyword evidence="14" id="KW-1185">Reference proteome</keyword>
<evidence type="ECO:0000256" key="6">
    <source>
        <dbReference type="ARBA" id="ARBA00041520"/>
    </source>
</evidence>
<evidence type="ECO:0000313" key="13">
    <source>
        <dbReference type="EMBL" id="MFC3675683.1"/>
    </source>
</evidence>
<dbReference type="PANTHER" id="PTHR16138:SF7">
    <property type="entry name" value="PALMITOYL-PROTEIN THIOESTERASE ABHD10, MITOCHONDRIAL"/>
    <property type="match status" value="1"/>
</dbReference>
<dbReference type="EC" id="3.1.1.93" evidence="4"/>
<accession>A0ABV7VF62</accession>
<evidence type="ECO:0000256" key="7">
    <source>
        <dbReference type="ARBA" id="ARBA00042645"/>
    </source>
</evidence>
<dbReference type="PRINTS" id="PR00111">
    <property type="entry name" value="ABHYDROLASE"/>
</dbReference>
<evidence type="ECO:0000259" key="12">
    <source>
        <dbReference type="Pfam" id="PF12146"/>
    </source>
</evidence>
<comment type="caution">
    <text evidence="13">The sequence shown here is derived from an EMBL/GenBank/DDBJ whole genome shotgun (WGS) entry which is preliminary data.</text>
</comment>
<evidence type="ECO:0000313" key="14">
    <source>
        <dbReference type="Proteomes" id="UP001595711"/>
    </source>
</evidence>
<evidence type="ECO:0000256" key="8">
    <source>
        <dbReference type="ARBA" id="ARBA00042704"/>
    </source>
</evidence>
<dbReference type="Proteomes" id="UP001595711">
    <property type="component" value="Unassembled WGS sequence"/>
</dbReference>
<protein>
    <recommendedName>
        <fullName evidence="5">Palmitoyl-protein thioesterase ABHD10, mitochondrial</fullName>
        <ecNumber evidence="4">3.1.1.93</ecNumber>
        <ecNumber evidence="1">3.1.2.22</ecNumber>
    </recommendedName>
    <alternativeName>
        <fullName evidence="7">Acyl-protein thioesterase ABHD10</fullName>
    </alternativeName>
    <alternativeName>
        <fullName evidence="8">Alpha/beta hydrolase domain-containing protein 10</fullName>
    </alternativeName>
    <alternativeName>
        <fullName evidence="6">Mycophenolic acid acyl-glucuronide esterase, mitochondrial</fullName>
    </alternativeName>
</protein>
<keyword evidence="2 13" id="KW-0378">Hydrolase</keyword>
<dbReference type="RefSeq" id="WP_379724714.1">
    <property type="nucleotide sequence ID" value="NZ_JBHRYJ010000001.1"/>
</dbReference>
<reference evidence="14" key="1">
    <citation type="journal article" date="2019" name="Int. J. Syst. Evol. Microbiol.">
        <title>The Global Catalogue of Microorganisms (GCM) 10K type strain sequencing project: providing services to taxonomists for standard genome sequencing and annotation.</title>
        <authorList>
            <consortium name="The Broad Institute Genomics Platform"/>
            <consortium name="The Broad Institute Genome Sequencing Center for Infectious Disease"/>
            <person name="Wu L."/>
            <person name="Ma J."/>
        </authorList>
    </citation>
    <scope>NUCLEOTIDE SEQUENCE [LARGE SCALE GENOMIC DNA]</scope>
    <source>
        <strain evidence="14">KCTC 42182</strain>
    </source>
</reference>
<dbReference type="PANTHER" id="PTHR16138">
    <property type="entry name" value="MYCOPHENOLIC ACID ACYL-GLUCURONIDE ESTERASE, MITOCHONDRIAL"/>
    <property type="match status" value="1"/>
</dbReference>
<dbReference type="InterPro" id="IPR000073">
    <property type="entry name" value="AB_hydrolase_1"/>
</dbReference>
<dbReference type="EMBL" id="JBHRYJ010000001">
    <property type="protein sequence ID" value="MFC3675683.1"/>
    <property type="molecule type" value="Genomic_DNA"/>
</dbReference>
<dbReference type="EC" id="3.1.2.22" evidence="1"/>
<dbReference type="Gene3D" id="3.40.50.1820">
    <property type="entry name" value="alpha/beta hydrolase"/>
    <property type="match status" value="1"/>
</dbReference>